<evidence type="ECO:0000313" key="4">
    <source>
        <dbReference type="Proteomes" id="UP001140949"/>
    </source>
</evidence>
<keyword evidence="4" id="KW-1185">Reference proteome</keyword>
<dbReference type="SUPFAM" id="SSF69065">
    <property type="entry name" value="RNase III domain-like"/>
    <property type="match status" value="1"/>
</dbReference>
<dbReference type="GO" id="GO:0006396">
    <property type="term" value="P:RNA processing"/>
    <property type="evidence" value="ECO:0007669"/>
    <property type="project" value="InterPro"/>
</dbReference>
<protein>
    <recommendedName>
        <fullName evidence="2">RNase III domain-containing protein</fullName>
    </recommendedName>
</protein>
<dbReference type="AlphaFoldDB" id="A0AAX6E751"/>
<dbReference type="CDD" id="cd00593">
    <property type="entry name" value="RIBOc"/>
    <property type="match status" value="1"/>
</dbReference>
<evidence type="ECO:0000259" key="2">
    <source>
        <dbReference type="PROSITE" id="PS50142"/>
    </source>
</evidence>
<reference evidence="3" key="2">
    <citation type="submission" date="2023-04" db="EMBL/GenBank/DDBJ databases">
        <authorList>
            <person name="Bruccoleri R.E."/>
            <person name="Oakeley E.J."/>
            <person name="Faust A.-M."/>
            <person name="Dessus-Babus S."/>
            <person name="Altorfer M."/>
            <person name="Burckhardt D."/>
            <person name="Oertli M."/>
            <person name="Naumann U."/>
            <person name="Petersen F."/>
            <person name="Wong J."/>
        </authorList>
    </citation>
    <scope>NUCLEOTIDE SEQUENCE</scope>
    <source>
        <strain evidence="3">GSM-AAB239-AS_SAM_17_03QT</strain>
        <tissue evidence="3">Leaf</tissue>
    </source>
</reference>
<dbReference type="InterPro" id="IPR000999">
    <property type="entry name" value="RNase_III_dom"/>
</dbReference>
<feature type="signal peptide" evidence="1">
    <location>
        <begin position="1"/>
        <end position="19"/>
    </location>
</feature>
<organism evidence="3 4">
    <name type="scientific">Iris pallida</name>
    <name type="common">Sweet iris</name>
    <dbReference type="NCBI Taxonomy" id="29817"/>
    <lineage>
        <taxon>Eukaryota</taxon>
        <taxon>Viridiplantae</taxon>
        <taxon>Streptophyta</taxon>
        <taxon>Embryophyta</taxon>
        <taxon>Tracheophyta</taxon>
        <taxon>Spermatophyta</taxon>
        <taxon>Magnoliopsida</taxon>
        <taxon>Liliopsida</taxon>
        <taxon>Asparagales</taxon>
        <taxon>Iridaceae</taxon>
        <taxon>Iridoideae</taxon>
        <taxon>Irideae</taxon>
        <taxon>Iris</taxon>
    </lineage>
</organism>
<name>A0AAX6E751_IRIPA</name>
<gene>
    <name evidence="3" type="ORF">M6B38_204290</name>
</gene>
<reference evidence="3" key="1">
    <citation type="journal article" date="2023" name="GigaByte">
        <title>Genome assembly of the bearded iris, Iris pallida Lam.</title>
        <authorList>
            <person name="Bruccoleri R.E."/>
            <person name="Oakeley E.J."/>
            <person name="Faust A.M.E."/>
            <person name="Altorfer M."/>
            <person name="Dessus-Babus S."/>
            <person name="Burckhardt D."/>
            <person name="Oertli M."/>
            <person name="Naumann U."/>
            <person name="Petersen F."/>
            <person name="Wong J."/>
        </authorList>
    </citation>
    <scope>NUCLEOTIDE SEQUENCE</scope>
    <source>
        <strain evidence="3">GSM-AAB239-AS_SAM_17_03QT</strain>
    </source>
</reference>
<accession>A0AAX6E751</accession>
<dbReference type="Proteomes" id="UP001140949">
    <property type="component" value="Unassembled WGS sequence"/>
</dbReference>
<feature type="chain" id="PRO_5043668543" description="RNase III domain-containing protein" evidence="1">
    <location>
        <begin position="20"/>
        <end position="179"/>
    </location>
</feature>
<evidence type="ECO:0000256" key="1">
    <source>
        <dbReference type="SAM" id="SignalP"/>
    </source>
</evidence>
<keyword evidence="1" id="KW-0732">Signal</keyword>
<comment type="caution">
    <text evidence="3">The sequence shown here is derived from an EMBL/GenBank/DDBJ whole genome shotgun (WGS) entry which is preliminary data.</text>
</comment>
<dbReference type="SMART" id="SM00535">
    <property type="entry name" value="RIBOc"/>
    <property type="match status" value="1"/>
</dbReference>
<evidence type="ECO:0000313" key="3">
    <source>
        <dbReference type="EMBL" id="KAJ6799932.1"/>
    </source>
</evidence>
<dbReference type="Gene3D" id="1.10.1520.10">
    <property type="entry name" value="Ribonuclease III domain"/>
    <property type="match status" value="1"/>
</dbReference>
<dbReference type="GO" id="GO:0004525">
    <property type="term" value="F:ribonuclease III activity"/>
    <property type="evidence" value="ECO:0007669"/>
    <property type="project" value="InterPro"/>
</dbReference>
<dbReference type="InterPro" id="IPR036389">
    <property type="entry name" value="RNase_III_sf"/>
</dbReference>
<sequence length="179" mass="18534">MTMKAILFFLAAAAATATAVPNSNFSSSSSSSSFAAALETLQTKIGYKFESVDLLRRAVTHPSYSRDNYRTLSLLGLDAIRSSASLRLLGENLDASAKEMDSRVDSLAGVSACAAAGMSLGLHKLLRVSPKTDPAAPSSLAGAFRALFGAVAVDSGKIDVAGGVFWKLHADQGFAAAVM</sequence>
<dbReference type="PROSITE" id="PS50142">
    <property type="entry name" value="RNASE_3_2"/>
    <property type="match status" value="1"/>
</dbReference>
<proteinExistence type="predicted"/>
<dbReference type="EMBL" id="JANAVB010039216">
    <property type="protein sequence ID" value="KAJ6799932.1"/>
    <property type="molecule type" value="Genomic_DNA"/>
</dbReference>
<feature type="domain" description="RNase III" evidence="2">
    <location>
        <begin position="38"/>
        <end position="156"/>
    </location>
</feature>